<dbReference type="GO" id="GO:0005759">
    <property type="term" value="C:mitochondrial matrix"/>
    <property type="evidence" value="ECO:0007669"/>
    <property type="project" value="TreeGrafter"/>
</dbReference>
<organism evidence="1 2">
    <name type="scientific">Hydnum rufescens UP504</name>
    <dbReference type="NCBI Taxonomy" id="1448309"/>
    <lineage>
        <taxon>Eukaryota</taxon>
        <taxon>Fungi</taxon>
        <taxon>Dikarya</taxon>
        <taxon>Basidiomycota</taxon>
        <taxon>Agaricomycotina</taxon>
        <taxon>Agaricomycetes</taxon>
        <taxon>Cantharellales</taxon>
        <taxon>Hydnaceae</taxon>
        <taxon>Hydnum</taxon>
    </lineage>
</organism>
<gene>
    <name evidence="1" type="ORF">BS47DRAFT_462392</name>
</gene>
<evidence type="ECO:0000313" key="1">
    <source>
        <dbReference type="EMBL" id="KAF9506127.1"/>
    </source>
</evidence>
<dbReference type="Proteomes" id="UP000886523">
    <property type="component" value="Unassembled WGS sequence"/>
</dbReference>
<dbReference type="PANTHER" id="PTHR28015">
    <property type="entry name" value="ATP SYNTHASE ASSEMBLY FACTOR FMC1, MITOCHONDRIAL"/>
    <property type="match status" value="1"/>
</dbReference>
<evidence type="ECO:0000313" key="2">
    <source>
        <dbReference type="Proteomes" id="UP000886523"/>
    </source>
</evidence>
<dbReference type="EMBL" id="MU129123">
    <property type="protein sequence ID" value="KAF9506127.1"/>
    <property type="molecule type" value="Genomic_DNA"/>
</dbReference>
<name>A0A9P6AHT4_9AGAM</name>
<protein>
    <submittedName>
        <fullName evidence="1">Uncharacterized protein</fullName>
    </submittedName>
</protein>
<dbReference type="InterPro" id="IPR039196">
    <property type="entry name" value="Fmc1"/>
</dbReference>
<keyword evidence="2" id="KW-1185">Reference proteome</keyword>
<sequence>METTRYRGLLRELRKSGYSASARRWIVPATSVRIVFDAARAADSSRKEHIMRTLESAHTFLKAQREHQGLLARYNPLHDLTSEEHLKATANRVGLNMPLDVDLTKPS</sequence>
<proteinExistence type="predicted"/>
<dbReference type="Pfam" id="PF13233">
    <property type="entry name" value="Complex1_LYR_2"/>
    <property type="match status" value="1"/>
</dbReference>
<comment type="caution">
    <text evidence="1">The sequence shown here is derived from an EMBL/GenBank/DDBJ whole genome shotgun (WGS) entry which is preliminary data.</text>
</comment>
<dbReference type="GO" id="GO:0033615">
    <property type="term" value="P:mitochondrial proton-transporting ATP synthase complex assembly"/>
    <property type="evidence" value="ECO:0007669"/>
    <property type="project" value="InterPro"/>
</dbReference>
<reference evidence="1" key="1">
    <citation type="journal article" date="2020" name="Nat. Commun.">
        <title>Large-scale genome sequencing of mycorrhizal fungi provides insights into the early evolution of symbiotic traits.</title>
        <authorList>
            <person name="Miyauchi S."/>
            <person name="Kiss E."/>
            <person name="Kuo A."/>
            <person name="Drula E."/>
            <person name="Kohler A."/>
            <person name="Sanchez-Garcia M."/>
            <person name="Morin E."/>
            <person name="Andreopoulos B."/>
            <person name="Barry K.W."/>
            <person name="Bonito G."/>
            <person name="Buee M."/>
            <person name="Carver A."/>
            <person name="Chen C."/>
            <person name="Cichocki N."/>
            <person name="Clum A."/>
            <person name="Culley D."/>
            <person name="Crous P.W."/>
            <person name="Fauchery L."/>
            <person name="Girlanda M."/>
            <person name="Hayes R.D."/>
            <person name="Keri Z."/>
            <person name="LaButti K."/>
            <person name="Lipzen A."/>
            <person name="Lombard V."/>
            <person name="Magnuson J."/>
            <person name="Maillard F."/>
            <person name="Murat C."/>
            <person name="Nolan M."/>
            <person name="Ohm R.A."/>
            <person name="Pangilinan J."/>
            <person name="Pereira M.F."/>
            <person name="Perotto S."/>
            <person name="Peter M."/>
            <person name="Pfister S."/>
            <person name="Riley R."/>
            <person name="Sitrit Y."/>
            <person name="Stielow J.B."/>
            <person name="Szollosi G."/>
            <person name="Zifcakova L."/>
            <person name="Stursova M."/>
            <person name="Spatafora J.W."/>
            <person name="Tedersoo L."/>
            <person name="Vaario L.M."/>
            <person name="Yamada A."/>
            <person name="Yan M."/>
            <person name="Wang P."/>
            <person name="Xu J."/>
            <person name="Bruns T."/>
            <person name="Baldrian P."/>
            <person name="Vilgalys R."/>
            <person name="Dunand C."/>
            <person name="Henrissat B."/>
            <person name="Grigoriev I.V."/>
            <person name="Hibbett D."/>
            <person name="Nagy L.G."/>
            <person name="Martin F.M."/>
        </authorList>
    </citation>
    <scope>NUCLEOTIDE SEQUENCE</scope>
    <source>
        <strain evidence="1">UP504</strain>
    </source>
</reference>
<dbReference type="PANTHER" id="PTHR28015:SF1">
    <property type="entry name" value="ATP SYNTHASE ASSEMBLY FACTOR FMC1, MITOCHONDRIAL"/>
    <property type="match status" value="1"/>
</dbReference>
<dbReference type="AlphaFoldDB" id="A0A9P6AHT4"/>
<accession>A0A9P6AHT4</accession>
<dbReference type="OrthoDB" id="15893at2759"/>